<evidence type="ECO:0000313" key="7">
    <source>
        <dbReference type="Proteomes" id="UP001205063"/>
    </source>
</evidence>
<keyword evidence="3 6" id="KW-0413">Isomerase</keyword>
<reference evidence="6" key="1">
    <citation type="submission" date="2022-06" db="EMBL/GenBank/DDBJ databases">
        <title>Isolation of gut microbiota from human fecal samples.</title>
        <authorList>
            <person name="Pamer E.G."/>
            <person name="Barat B."/>
            <person name="Waligurski E."/>
            <person name="Medina S."/>
            <person name="Paddock L."/>
            <person name="Mostad J."/>
        </authorList>
    </citation>
    <scope>NUCLEOTIDE SEQUENCE</scope>
    <source>
        <strain evidence="6">DFI.7.96</strain>
    </source>
</reference>
<dbReference type="PROSITE" id="PS51257">
    <property type="entry name" value="PROKAR_LIPOPROTEIN"/>
    <property type="match status" value="1"/>
</dbReference>
<dbReference type="PANTHER" id="PTHR45625:SF4">
    <property type="entry name" value="PEPTIDYLPROLYL ISOMERASE DOMAIN AND WD REPEAT-CONTAINING PROTEIN 1"/>
    <property type="match status" value="1"/>
</dbReference>
<protein>
    <recommendedName>
        <fullName evidence="1">peptidylprolyl isomerase</fullName>
        <ecNumber evidence="1">5.2.1.8</ecNumber>
    </recommendedName>
</protein>
<dbReference type="InterPro" id="IPR002130">
    <property type="entry name" value="Cyclophilin-type_PPIase_dom"/>
</dbReference>
<keyword evidence="4" id="KW-0732">Signal</keyword>
<sequence length="233" mass="25127">MNQKIWSVPLALALACSLLFAGCGTDKKESGSKMPMQFQTPAQDAPVAVMHTNQGDISLVLFPEKAPKACENFLTHAKDGYYDGVIFHRVIEGFMIQGGDPEGTGRGGQSIWGRVFENEVSGDLRHFVGALSMANAGPNTNGSQFFIVTGDKVDPSLLEQMEQLSWPQEIIKAYREKGGSPHLDGGYSVFGQVIAGQEVADAISKVETSAGDKPKEDVVIQSIDVTTYGEWAQ</sequence>
<keyword evidence="2" id="KW-0697">Rotamase</keyword>
<dbReference type="InterPro" id="IPR020892">
    <property type="entry name" value="Cyclophilin-type_PPIase_CS"/>
</dbReference>
<dbReference type="RefSeq" id="WP_216401937.1">
    <property type="nucleotide sequence ID" value="NZ_JANGAB010000001.1"/>
</dbReference>
<dbReference type="PROSITE" id="PS50072">
    <property type="entry name" value="CSA_PPIASE_2"/>
    <property type="match status" value="1"/>
</dbReference>
<dbReference type="Pfam" id="PF00160">
    <property type="entry name" value="Pro_isomerase"/>
    <property type="match status" value="1"/>
</dbReference>
<comment type="caution">
    <text evidence="6">The sequence shown here is derived from an EMBL/GenBank/DDBJ whole genome shotgun (WGS) entry which is preliminary data.</text>
</comment>
<gene>
    <name evidence="6" type="ORF">NE646_00710</name>
</gene>
<dbReference type="PROSITE" id="PS00170">
    <property type="entry name" value="CSA_PPIASE_1"/>
    <property type="match status" value="1"/>
</dbReference>
<feature type="signal peptide" evidence="4">
    <location>
        <begin position="1"/>
        <end position="21"/>
    </location>
</feature>
<dbReference type="Proteomes" id="UP001205063">
    <property type="component" value="Unassembled WGS sequence"/>
</dbReference>
<evidence type="ECO:0000256" key="4">
    <source>
        <dbReference type="SAM" id="SignalP"/>
    </source>
</evidence>
<evidence type="ECO:0000256" key="2">
    <source>
        <dbReference type="ARBA" id="ARBA00023110"/>
    </source>
</evidence>
<dbReference type="EC" id="5.2.1.8" evidence="1"/>
<dbReference type="GO" id="GO:0006457">
    <property type="term" value="P:protein folding"/>
    <property type="evidence" value="ECO:0007669"/>
    <property type="project" value="InterPro"/>
</dbReference>
<proteinExistence type="predicted"/>
<dbReference type="GO" id="GO:0003755">
    <property type="term" value="F:peptidyl-prolyl cis-trans isomerase activity"/>
    <property type="evidence" value="ECO:0007669"/>
    <property type="project" value="UniProtKB-KW"/>
</dbReference>
<evidence type="ECO:0000256" key="1">
    <source>
        <dbReference type="ARBA" id="ARBA00013194"/>
    </source>
</evidence>
<organism evidence="6 7">
    <name type="scientific">Bittarella massiliensis</name>
    <name type="common">ex Durand et al. 2017</name>
    <dbReference type="NCBI Taxonomy" id="1720313"/>
    <lineage>
        <taxon>Bacteria</taxon>
        <taxon>Bacillati</taxon>
        <taxon>Bacillota</taxon>
        <taxon>Clostridia</taxon>
        <taxon>Eubacteriales</taxon>
        <taxon>Oscillospiraceae</taxon>
        <taxon>Bittarella (ex Durand et al. 2017)</taxon>
    </lineage>
</organism>
<dbReference type="EMBL" id="JANGAB010000001">
    <property type="protein sequence ID" value="MCQ4948192.1"/>
    <property type="molecule type" value="Genomic_DNA"/>
</dbReference>
<evidence type="ECO:0000256" key="3">
    <source>
        <dbReference type="ARBA" id="ARBA00023235"/>
    </source>
</evidence>
<dbReference type="AlphaFoldDB" id="A0AAW5K838"/>
<evidence type="ECO:0000259" key="5">
    <source>
        <dbReference type="PROSITE" id="PS50072"/>
    </source>
</evidence>
<dbReference type="PANTHER" id="PTHR45625">
    <property type="entry name" value="PEPTIDYL-PROLYL CIS-TRANS ISOMERASE-RELATED"/>
    <property type="match status" value="1"/>
</dbReference>
<accession>A0AAW5K838</accession>
<dbReference type="InterPro" id="IPR044666">
    <property type="entry name" value="Cyclophilin_A-like"/>
</dbReference>
<feature type="domain" description="PPIase cyclophilin-type" evidence="5">
    <location>
        <begin position="47"/>
        <end position="225"/>
    </location>
</feature>
<evidence type="ECO:0000313" key="6">
    <source>
        <dbReference type="EMBL" id="MCQ4948192.1"/>
    </source>
</evidence>
<feature type="chain" id="PRO_5043498804" description="peptidylprolyl isomerase" evidence="4">
    <location>
        <begin position="22"/>
        <end position="233"/>
    </location>
</feature>
<name>A0AAW5K838_9FIRM</name>